<dbReference type="AlphaFoldDB" id="A0A1R1EJH4"/>
<dbReference type="EMBL" id="MRTP01000008">
    <property type="protein sequence ID" value="OMF51965.1"/>
    <property type="molecule type" value="Genomic_DNA"/>
</dbReference>
<dbReference type="CDD" id="cd04301">
    <property type="entry name" value="NAT_SF"/>
    <property type="match status" value="1"/>
</dbReference>
<dbReference type="PROSITE" id="PS51186">
    <property type="entry name" value="GNAT"/>
    <property type="match status" value="1"/>
</dbReference>
<evidence type="ECO:0000256" key="2">
    <source>
        <dbReference type="ARBA" id="ARBA00023315"/>
    </source>
</evidence>
<feature type="domain" description="N-acetyltransferase" evidence="3">
    <location>
        <begin position="1"/>
        <end position="139"/>
    </location>
</feature>
<organism evidence="4 5">
    <name type="scientific">Paenibacillus rhizosphaerae</name>
    <dbReference type="NCBI Taxonomy" id="297318"/>
    <lineage>
        <taxon>Bacteria</taxon>
        <taxon>Bacillati</taxon>
        <taxon>Bacillota</taxon>
        <taxon>Bacilli</taxon>
        <taxon>Bacillales</taxon>
        <taxon>Paenibacillaceae</taxon>
        <taxon>Paenibacillus</taxon>
    </lineage>
</organism>
<evidence type="ECO:0000256" key="1">
    <source>
        <dbReference type="ARBA" id="ARBA00022679"/>
    </source>
</evidence>
<evidence type="ECO:0000313" key="4">
    <source>
        <dbReference type="EMBL" id="OMF51965.1"/>
    </source>
</evidence>
<protein>
    <submittedName>
        <fullName evidence="4">GNAT family N-acetyltransferase</fullName>
    </submittedName>
</protein>
<dbReference type="Pfam" id="PF00583">
    <property type="entry name" value="Acetyltransf_1"/>
    <property type="match status" value="1"/>
</dbReference>
<keyword evidence="1 4" id="KW-0808">Transferase</keyword>
<gene>
    <name evidence="4" type="ORF">BK138_24360</name>
</gene>
<dbReference type="InterPro" id="IPR016181">
    <property type="entry name" value="Acyl_CoA_acyltransferase"/>
</dbReference>
<keyword evidence="5" id="KW-1185">Reference proteome</keyword>
<dbReference type="InterPro" id="IPR050832">
    <property type="entry name" value="Bact_Acetyltransf"/>
</dbReference>
<evidence type="ECO:0000259" key="3">
    <source>
        <dbReference type="PROSITE" id="PS51186"/>
    </source>
</evidence>
<name>A0A1R1EJH4_9BACL</name>
<dbReference type="Gene3D" id="3.40.630.30">
    <property type="match status" value="1"/>
</dbReference>
<proteinExistence type="predicted"/>
<comment type="caution">
    <text evidence="4">The sequence shown here is derived from an EMBL/GenBank/DDBJ whole genome shotgun (WGS) entry which is preliminary data.</text>
</comment>
<reference evidence="4 5" key="1">
    <citation type="submission" date="2016-11" db="EMBL/GenBank/DDBJ databases">
        <title>Paenibacillus species isolates.</title>
        <authorList>
            <person name="Beno S.M."/>
        </authorList>
    </citation>
    <scope>NUCLEOTIDE SEQUENCE [LARGE SCALE GENOMIC DNA]</scope>
    <source>
        <strain evidence="4 5">FSL R5-0378</strain>
    </source>
</reference>
<evidence type="ECO:0000313" key="5">
    <source>
        <dbReference type="Proteomes" id="UP000187172"/>
    </source>
</evidence>
<dbReference type="Proteomes" id="UP000187172">
    <property type="component" value="Unassembled WGS sequence"/>
</dbReference>
<dbReference type="GO" id="GO:0016747">
    <property type="term" value="F:acyltransferase activity, transferring groups other than amino-acyl groups"/>
    <property type="evidence" value="ECO:0007669"/>
    <property type="project" value="InterPro"/>
</dbReference>
<keyword evidence="2" id="KW-0012">Acyltransferase</keyword>
<accession>A0A1R1EJH4</accession>
<dbReference type="RefSeq" id="WP_076173391.1">
    <property type="nucleotide sequence ID" value="NZ_MRTP01000008.1"/>
</dbReference>
<sequence length="139" mass="16277">MIIREASKIDYPQLRQIYLESRRKSFHWANAEEMNLDDFDRDTTEEYILLAEEHSRILGFASLYLPENFIHNLFVHPDFSGKGVGTQLVNHAIEKMGKPARLKCVSENHKALGFYEKSGWKKVVEEGKPGEKYWVLIYE</sequence>
<dbReference type="PANTHER" id="PTHR43877:SF2">
    <property type="entry name" value="AMINOALKYLPHOSPHONATE N-ACETYLTRANSFERASE-RELATED"/>
    <property type="match status" value="1"/>
</dbReference>
<dbReference type="InterPro" id="IPR000182">
    <property type="entry name" value="GNAT_dom"/>
</dbReference>
<dbReference type="PANTHER" id="PTHR43877">
    <property type="entry name" value="AMINOALKYLPHOSPHONATE N-ACETYLTRANSFERASE-RELATED-RELATED"/>
    <property type="match status" value="1"/>
</dbReference>
<dbReference type="SUPFAM" id="SSF55729">
    <property type="entry name" value="Acyl-CoA N-acyltransferases (Nat)"/>
    <property type="match status" value="1"/>
</dbReference>
<dbReference type="STRING" id="297318.BK138_24360"/>